<gene>
    <name evidence="6" type="ORF">MANT1106_LOCUS15486</name>
</gene>
<dbReference type="PANTHER" id="PTHR12358">
    <property type="entry name" value="SPHINGOSINE KINASE"/>
    <property type="match status" value="1"/>
</dbReference>
<keyword evidence="4" id="KW-0067">ATP-binding</keyword>
<dbReference type="InterPro" id="IPR045540">
    <property type="entry name" value="YegS/DAGK_C"/>
</dbReference>
<dbReference type="InterPro" id="IPR050187">
    <property type="entry name" value="Lipid_Phosphate_FormReg"/>
</dbReference>
<dbReference type="GO" id="GO:0016020">
    <property type="term" value="C:membrane"/>
    <property type="evidence" value="ECO:0007669"/>
    <property type="project" value="GOC"/>
</dbReference>
<dbReference type="EMBL" id="HBFC01025565">
    <property type="protein sequence ID" value="CAD8712915.1"/>
    <property type="molecule type" value="Transcribed_RNA"/>
</dbReference>
<dbReference type="Pfam" id="PF00781">
    <property type="entry name" value="DAGK_cat"/>
    <property type="match status" value="1"/>
</dbReference>
<dbReference type="InterPro" id="IPR017438">
    <property type="entry name" value="ATP-NAD_kinase_N"/>
</dbReference>
<dbReference type="SMART" id="SM00046">
    <property type="entry name" value="DAGKc"/>
    <property type="match status" value="1"/>
</dbReference>
<dbReference type="PANTHER" id="PTHR12358:SF54">
    <property type="entry name" value="SPHINGOSINE KINASE RELATED PROTEIN"/>
    <property type="match status" value="1"/>
</dbReference>
<evidence type="ECO:0000259" key="5">
    <source>
        <dbReference type="PROSITE" id="PS50146"/>
    </source>
</evidence>
<proteinExistence type="predicted"/>
<feature type="domain" description="DAGKc" evidence="5">
    <location>
        <begin position="38"/>
        <end position="172"/>
    </location>
</feature>
<keyword evidence="1" id="KW-0808">Transferase</keyword>
<evidence type="ECO:0000256" key="2">
    <source>
        <dbReference type="ARBA" id="ARBA00022741"/>
    </source>
</evidence>
<organism evidence="6">
    <name type="scientific">Mantoniella antarctica</name>
    <dbReference type="NCBI Taxonomy" id="81844"/>
    <lineage>
        <taxon>Eukaryota</taxon>
        <taxon>Viridiplantae</taxon>
        <taxon>Chlorophyta</taxon>
        <taxon>Mamiellophyceae</taxon>
        <taxon>Mamiellales</taxon>
        <taxon>Mamiellaceae</taxon>
        <taxon>Mantoniella</taxon>
    </lineage>
</organism>
<dbReference type="GO" id="GO:0006665">
    <property type="term" value="P:sphingolipid metabolic process"/>
    <property type="evidence" value="ECO:0007669"/>
    <property type="project" value="TreeGrafter"/>
</dbReference>
<dbReference type="SUPFAM" id="SSF111331">
    <property type="entry name" value="NAD kinase/diacylglycerol kinase-like"/>
    <property type="match status" value="1"/>
</dbReference>
<dbReference type="PROSITE" id="PS50146">
    <property type="entry name" value="DAGK"/>
    <property type="match status" value="1"/>
</dbReference>
<dbReference type="Gene3D" id="3.40.50.10330">
    <property type="entry name" value="Probable inorganic polyphosphate/atp-NAD kinase, domain 1"/>
    <property type="match status" value="1"/>
</dbReference>
<sequence length="344" mass="36120">MFNALSGIPALRPNKAARTEAAASGLVNTADRTPGAKLDIKTIVLVVHGVKSTETAGAAQVETVRALAAERGMTVQEVVTERPGHCETLVAEADLSGVDAIGVMGGDGTLREGVSGMLARTANDRCPIFVFPVGTGNNFAGDLGIRSIQDMFAVIDKGATHAVDAVKVTHPLGTTYSINCVTWGLAREAAETAEGWRLLGPLRYDLAGFYHILLDKLNFAKIGASVTVAPAPVPAAHEDYLMMFAQNTRCSGRGFTFCPLAKLDDGMFDLVAVKKSGIFRTIGLFNQVKTDGGHVEDPAVCYLQARTMALTAQDAGDLVNIDGEVNVGTPVTVDACQGAFLTLV</sequence>
<dbReference type="AlphaFoldDB" id="A0A7S0SSD5"/>
<accession>A0A7S0SSD5</accession>
<evidence type="ECO:0000313" key="6">
    <source>
        <dbReference type="EMBL" id="CAD8712915.1"/>
    </source>
</evidence>
<reference evidence="6" key="1">
    <citation type="submission" date="2021-01" db="EMBL/GenBank/DDBJ databases">
        <authorList>
            <person name="Corre E."/>
            <person name="Pelletier E."/>
            <person name="Niang G."/>
            <person name="Scheremetjew M."/>
            <person name="Finn R."/>
            <person name="Kale V."/>
            <person name="Holt S."/>
            <person name="Cochrane G."/>
            <person name="Meng A."/>
            <person name="Brown T."/>
            <person name="Cohen L."/>
        </authorList>
    </citation>
    <scope>NUCLEOTIDE SEQUENCE</scope>
    <source>
        <strain evidence="6">SL-175</strain>
    </source>
</reference>
<evidence type="ECO:0000256" key="4">
    <source>
        <dbReference type="ARBA" id="ARBA00022840"/>
    </source>
</evidence>
<dbReference type="InterPro" id="IPR016064">
    <property type="entry name" value="NAD/diacylglycerol_kinase_sf"/>
</dbReference>
<keyword evidence="2" id="KW-0547">Nucleotide-binding</keyword>
<dbReference type="GO" id="GO:0001727">
    <property type="term" value="F:lipid kinase activity"/>
    <property type="evidence" value="ECO:0007669"/>
    <property type="project" value="TreeGrafter"/>
</dbReference>
<dbReference type="InterPro" id="IPR001206">
    <property type="entry name" value="Diacylglycerol_kinase_cat_dom"/>
</dbReference>
<protein>
    <recommendedName>
        <fullName evidence="5">DAGKc domain-containing protein</fullName>
    </recommendedName>
</protein>
<dbReference type="Gene3D" id="2.60.200.40">
    <property type="match status" value="1"/>
</dbReference>
<keyword evidence="3" id="KW-0418">Kinase</keyword>
<dbReference type="Pfam" id="PF19279">
    <property type="entry name" value="YegS_C"/>
    <property type="match status" value="1"/>
</dbReference>
<evidence type="ECO:0000256" key="1">
    <source>
        <dbReference type="ARBA" id="ARBA00022679"/>
    </source>
</evidence>
<dbReference type="GO" id="GO:0005524">
    <property type="term" value="F:ATP binding"/>
    <property type="evidence" value="ECO:0007669"/>
    <property type="project" value="UniProtKB-KW"/>
</dbReference>
<evidence type="ECO:0000256" key="3">
    <source>
        <dbReference type="ARBA" id="ARBA00022777"/>
    </source>
</evidence>
<name>A0A7S0SSD5_9CHLO</name>